<accession>X1NJX4</accession>
<protein>
    <recommendedName>
        <fullName evidence="2">HAD family hydrolase</fullName>
    </recommendedName>
</protein>
<comment type="caution">
    <text evidence="1">The sequence shown here is derived from an EMBL/GenBank/DDBJ whole genome shotgun (WGS) entry which is preliminary data.</text>
</comment>
<dbReference type="InterPro" id="IPR036412">
    <property type="entry name" value="HAD-like_sf"/>
</dbReference>
<evidence type="ECO:0000313" key="1">
    <source>
        <dbReference type="EMBL" id="GAI30511.1"/>
    </source>
</evidence>
<dbReference type="EMBL" id="BARV01015426">
    <property type="protein sequence ID" value="GAI30511.1"/>
    <property type="molecule type" value="Genomic_DNA"/>
</dbReference>
<name>X1NJX4_9ZZZZ</name>
<dbReference type="SUPFAM" id="SSF56784">
    <property type="entry name" value="HAD-like"/>
    <property type="match status" value="1"/>
</dbReference>
<evidence type="ECO:0008006" key="2">
    <source>
        <dbReference type="Google" id="ProtNLM"/>
    </source>
</evidence>
<sequence length="104" mass="12060">MGNMMKYQAVVFDLGGTLTYPFYWSEYTEVRSKIASVLAAPEEDITRVWRDEGYQLGTGIIRTYPDFVRYICEQLGLETEDSRIDTAVDIAFEMTRQKVMVPRD</sequence>
<dbReference type="AlphaFoldDB" id="X1NJX4"/>
<gene>
    <name evidence="1" type="ORF">S06H3_26654</name>
</gene>
<feature type="non-terminal residue" evidence="1">
    <location>
        <position position="104"/>
    </location>
</feature>
<proteinExistence type="predicted"/>
<reference evidence="1" key="1">
    <citation type="journal article" date="2014" name="Front. Microbiol.">
        <title>High frequency of phylogenetically diverse reductive dehalogenase-homologous genes in deep subseafloor sedimentary metagenomes.</title>
        <authorList>
            <person name="Kawai M."/>
            <person name="Futagami T."/>
            <person name="Toyoda A."/>
            <person name="Takaki Y."/>
            <person name="Nishi S."/>
            <person name="Hori S."/>
            <person name="Arai W."/>
            <person name="Tsubouchi T."/>
            <person name="Morono Y."/>
            <person name="Uchiyama I."/>
            <person name="Ito T."/>
            <person name="Fujiyama A."/>
            <person name="Inagaki F."/>
            <person name="Takami H."/>
        </authorList>
    </citation>
    <scope>NUCLEOTIDE SEQUENCE</scope>
    <source>
        <strain evidence="1">Expedition CK06-06</strain>
    </source>
</reference>
<organism evidence="1">
    <name type="scientific">marine sediment metagenome</name>
    <dbReference type="NCBI Taxonomy" id="412755"/>
    <lineage>
        <taxon>unclassified sequences</taxon>
        <taxon>metagenomes</taxon>
        <taxon>ecological metagenomes</taxon>
    </lineage>
</organism>